<dbReference type="Pfam" id="PF01614">
    <property type="entry name" value="IclR_C"/>
    <property type="match status" value="1"/>
</dbReference>
<dbReference type="Gene3D" id="1.10.10.10">
    <property type="entry name" value="Winged helix-like DNA-binding domain superfamily/Winged helix DNA-binding domain"/>
    <property type="match status" value="1"/>
</dbReference>
<dbReference type="PROSITE" id="PS51077">
    <property type="entry name" value="HTH_ICLR"/>
    <property type="match status" value="1"/>
</dbReference>
<dbReference type="Pfam" id="PF09339">
    <property type="entry name" value="HTH_IclR"/>
    <property type="match status" value="1"/>
</dbReference>
<dbReference type="InterPro" id="IPR005471">
    <property type="entry name" value="Tscrpt_reg_IclR_N"/>
</dbReference>
<dbReference type="InterPro" id="IPR036390">
    <property type="entry name" value="WH_DNA-bd_sf"/>
</dbReference>
<dbReference type="PANTHER" id="PTHR30136:SF8">
    <property type="entry name" value="TRANSCRIPTIONAL REGULATORY PROTEIN"/>
    <property type="match status" value="1"/>
</dbReference>
<gene>
    <name evidence="6" type="ORF">H9634_02700</name>
</gene>
<feature type="domain" description="HTH iclR-type" evidence="4">
    <location>
        <begin position="2"/>
        <end position="62"/>
    </location>
</feature>
<keyword evidence="3" id="KW-0804">Transcription</keyword>
<proteinExistence type="predicted"/>
<evidence type="ECO:0000313" key="7">
    <source>
        <dbReference type="Proteomes" id="UP000651517"/>
    </source>
</evidence>
<reference evidence="6 7" key="1">
    <citation type="submission" date="2020-08" db="EMBL/GenBank/DDBJ databases">
        <title>A Genomic Blueprint of the Chicken Gut Microbiome.</title>
        <authorList>
            <person name="Gilroy R."/>
            <person name="Ravi A."/>
            <person name="Getino M."/>
            <person name="Pursley I."/>
            <person name="Horton D.L."/>
            <person name="Alikhan N.-F."/>
            <person name="Baker D."/>
            <person name="Gharbi K."/>
            <person name="Hall N."/>
            <person name="Watson M."/>
            <person name="Adriaenssens E.M."/>
            <person name="Foster-Nyarko E."/>
            <person name="Jarju S."/>
            <person name="Secka A."/>
            <person name="Antonio M."/>
            <person name="Oren A."/>
            <person name="Chaudhuri R."/>
            <person name="La Ragione R.M."/>
            <person name="Hildebrand F."/>
            <person name="Pallen M.J."/>
        </authorList>
    </citation>
    <scope>NUCLEOTIDE SEQUENCE [LARGE SCALE GENOMIC DNA]</scope>
    <source>
        <strain evidence="6 7">Re57</strain>
    </source>
</reference>
<sequence length="247" mass="26386">MISSVNVALDVLRLVADHPGHGLSELARRSEINKSRVYRILTTLVEAGYVHQGADGGYRLGYQALILGQAARRQFDIVAALDTAVADLAEEFDENIQLRIRDGREFVQIYSRTCTQVLRVESAAGNRRPLGVGASGRLLLAYAPQDIIDEVLAGPAAPLLDSETLAGIRETRVSNSRGELTPGVGAVAVPIIDSRGRCSACLSASVPLVRLTEDYALALTAALTDVAERLARVLGEQQQTTGDTSHG</sequence>
<dbReference type="EMBL" id="JACSPY010000002">
    <property type="protein sequence ID" value="MBD8019690.1"/>
    <property type="molecule type" value="Genomic_DNA"/>
</dbReference>
<dbReference type="PROSITE" id="PS51078">
    <property type="entry name" value="ICLR_ED"/>
    <property type="match status" value="1"/>
</dbReference>
<organism evidence="6 7">
    <name type="scientific">Brevibacterium gallinarum</name>
    <dbReference type="NCBI Taxonomy" id="2762220"/>
    <lineage>
        <taxon>Bacteria</taxon>
        <taxon>Bacillati</taxon>
        <taxon>Actinomycetota</taxon>
        <taxon>Actinomycetes</taxon>
        <taxon>Micrococcales</taxon>
        <taxon>Brevibacteriaceae</taxon>
        <taxon>Brevibacterium</taxon>
    </lineage>
</organism>
<comment type="caution">
    <text evidence="6">The sequence shown here is derived from an EMBL/GenBank/DDBJ whole genome shotgun (WGS) entry which is preliminary data.</text>
</comment>
<dbReference type="InterPro" id="IPR029016">
    <property type="entry name" value="GAF-like_dom_sf"/>
</dbReference>
<protein>
    <submittedName>
        <fullName evidence="6">IclR family transcriptional regulator</fullName>
    </submittedName>
</protein>
<keyword evidence="2" id="KW-0238">DNA-binding</keyword>
<dbReference type="InterPro" id="IPR014757">
    <property type="entry name" value="Tscrpt_reg_IclR_C"/>
</dbReference>
<evidence type="ECO:0000259" key="5">
    <source>
        <dbReference type="PROSITE" id="PS51078"/>
    </source>
</evidence>
<dbReference type="SUPFAM" id="SSF55781">
    <property type="entry name" value="GAF domain-like"/>
    <property type="match status" value="1"/>
</dbReference>
<evidence type="ECO:0000256" key="3">
    <source>
        <dbReference type="ARBA" id="ARBA00023163"/>
    </source>
</evidence>
<keyword evidence="7" id="KW-1185">Reference proteome</keyword>
<dbReference type="RefSeq" id="WP_191725262.1">
    <property type="nucleotide sequence ID" value="NZ_JACSPY010000002.1"/>
</dbReference>
<dbReference type="SUPFAM" id="SSF46785">
    <property type="entry name" value="Winged helix' DNA-binding domain"/>
    <property type="match status" value="1"/>
</dbReference>
<name>A0ABR8WRI3_9MICO</name>
<evidence type="ECO:0000313" key="6">
    <source>
        <dbReference type="EMBL" id="MBD8019690.1"/>
    </source>
</evidence>
<dbReference type="InterPro" id="IPR050707">
    <property type="entry name" value="HTH_MetabolicPath_Reg"/>
</dbReference>
<dbReference type="Proteomes" id="UP000651517">
    <property type="component" value="Unassembled WGS sequence"/>
</dbReference>
<accession>A0ABR8WRI3</accession>
<evidence type="ECO:0000259" key="4">
    <source>
        <dbReference type="PROSITE" id="PS51077"/>
    </source>
</evidence>
<dbReference type="InterPro" id="IPR036388">
    <property type="entry name" value="WH-like_DNA-bd_sf"/>
</dbReference>
<keyword evidence="1" id="KW-0805">Transcription regulation</keyword>
<evidence type="ECO:0000256" key="2">
    <source>
        <dbReference type="ARBA" id="ARBA00023125"/>
    </source>
</evidence>
<dbReference type="SMART" id="SM00346">
    <property type="entry name" value="HTH_ICLR"/>
    <property type="match status" value="1"/>
</dbReference>
<evidence type="ECO:0000256" key="1">
    <source>
        <dbReference type="ARBA" id="ARBA00023015"/>
    </source>
</evidence>
<feature type="domain" description="IclR-ED" evidence="5">
    <location>
        <begin position="63"/>
        <end position="236"/>
    </location>
</feature>
<dbReference type="PANTHER" id="PTHR30136">
    <property type="entry name" value="HELIX-TURN-HELIX TRANSCRIPTIONAL REGULATOR, ICLR FAMILY"/>
    <property type="match status" value="1"/>
</dbReference>
<dbReference type="Gene3D" id="3.30.450.40">
    <property type="match status" value="1"/>
</dbReference>